<keyword evidence="4 6" id="KW-1133">Transmembrane helix</keyword>
<evidence type="ECO:0000256" key="5">
    <source>
        <dbReference type="ARBA" id="ARBA00023136"/>
    </source>
</evidence>
<dbReference type="Pfam" id="PF13190">
    <property type="entry name" value="PDGLE"/>
    <property type="match status" value="1"/>
</dbReference>
<protein>
    <recommendedName>
        <fullName evidence="7">PDGLE domain-containing protein</fullName>
    </recommendedName>
</protein>
<gene>
    <name evidence="8" type="ORF">MetfoDRAFT_0115</name>
</gene>
<feature type="transmembrane region" description="Helical" evidence="6">
    <location>
        <begin position="79"/>
        <end position="101"/>
    </location>
</feature>
<sequence length="104" mass="11141">MDNKKILMYGLVISLVIGILAPFLASPNPDGLESAAEKIVNEKALHHNLQQIGLEEEGTVIPSPMPDYAIEGMDKVGEIIAMIVGILIMLAVAYGVTVTIARKN</sequence>
<evidence type="ECO:0000256" key="6">
    <source>
        <dbReference type="SAM" id="Phobius"/>
    </source>
</evidence>
<comment type="caution">
    <text evidence="8">The sequence shown here is derived from an EMBL/GenBank/DDBJ whole genome shotgun (WGS) entry which is preliminary data.</text>
</comment>
<keyword evidence="2" id="KW-1003">Cell membrane</keyword>
<evidence type="ECO:0000259" key="7">
    <source>
        <dbReference type="Pfam" id="PF13190"/>
    </source>
</evidence>
<name>H1KWE2_9EURY</name>
<feature type="transmembrane region" description="Helical" evidence="6">
    <location>
        <begin position="7"/>
        <end position="25"/>
    </location>
</feature>
<evidence type="ECO:0000256" key="4">
    <source>
        <dbReference type="ARBA" id="ARBA00022989"/>
    </source>
</evidence>
<dbReference type="EMBL" id="AGJL01000002">
    <property type="protein sequence ID" value="EHP89519.1"/>
    <property type="molecule type" value="Genomic_DNA"/>
</dbReference>
<accession>H1KWE2</accession>
<feature type="domain" description="PDGLE" evidence="7">
    <location>
        <begin position="4"/>
        <end position="102"/>
    </location>
</feature>
<evidence type="ECO:0000313" key="8">
    <source>
        <dbReference type="EMBL" id="EHP89519.1"/>
    </source>
</evidence>
<dbReference type="RefSeq" id="WP_007043561.1">
    <property type="nucleotide sequence ID" value="NZ_AGJL01000002.1"/>
</dbReference>
<evidence type="ECO:0000256" key="3">
    <source>
        <dbReference type="ARBA" id="ARBA00022692"/>
    </source>
</evidence>
<dbReference type="Proteomes" id="UP000003706">
    <property type="component" value="Unassembled WGS sequence"/>
</dbReference>
<dbReference type="GO" id="GO:0005886">
    <property type="term" value="C:plasma membrane"/>
    <property type="evidence" value="ECO:0007669"/>
    <property type="project" value="UniProtKB-SubCell"/>
</dbReference>
<dbReference type="NCBIfam" id="NF004931">
    <property type="entry name" value="PRK06287.1-2"/>
    <property type="match status" value="1"/>
</dbReference>
<dbReference type="OrthoDB" id="142687at2157"/>
<dbReference type="InterPro" id="IPR025937">
    <property type="entry name" value="PDGLE_dom"/>
</dbReference>
<dbReference type="AlphaFoldDB" id="H1KWE2"/>
<keyword evidence="5 6" id="KW-0472">Membrane</keyword>
<reference evidence="8 9" key="1">
    <citation type="submission" date="2011-09" db="EMBL/GenBank/DDBJ databases">
        <title>The draft genome of Methanotorris formicicus Mc-S-70.</title>
        <authorList>
            <consortium name="US DOE Joint Genome Institute (JGI-PGF)"/>
            <person name="Lucas S."/>
            <person name="Han J."/>
            <person name="Lapidus A."/>
            <person name="Cheng J.-F."/>
            <person name="Goodwin L."/>
            <person name="Pitluck S."/>
            <person name="Peters L."/>
            <person name="Land M.L."/>
            <person name="Hauser L."/>
            <person name="Sieprawska-Lupa M."/>
            <person name="Takai K."/>
            <person name="Miyazaki J."/>
            <person name="Whitman W."/>
            <person name="Woyke T.J."/>
        </authorList>
    </citation>
    <scope>NUCLEOTIDE SEQUENCE [LARGE SCALE GENOMIC DNA]</scope>
    <source>
        <strain evidence="8 9">Mc-S-70</strain>
    </source>
</reference>
<keyword evidence="3 6" id="KW-0812">Transmembrane</keyword>
<dbReference type="PATRIC" id="fig|647171.4.peg.112"/>
<comment type="subcellular location">
    <subcellularLocation>
        <location evidence="1">Cell membrane</location>
    </subcellularLocation>
</comment>
<evidence type="ECO:0000256" key="1">
    <source>
        <dbReference type="ARBA" id="ARBA00004236"/>
    </source>
</evidence>
<dbReference type="STRING" id="647171.MetfoDRAFT_0115"/>
<proteinExistence type="predicted"/>
<evidence type="ECO:0000313" key="9">
    <source>
        <dbReference type="Proteomes" id="UP000003706"/>
    </source>
</evidence>
<organism evidence="8 9">
    <name type="scientific">Methanotorris formicicus Mc-S-70</name>
    <dbReference type="NCBI Taxonomy" id="647171"/>
    <lineage>
        <taxon>Archaea</taxon>
        <taxon>Methanobacteriati</taxon>
        <taxon>Methanobacteriota</taxon>
        <taxon>Methanomada group</taxon>
        <taxon>Methanococci</taxon>
        <taxon>Methanococcales</taxon>
        <taxon>Methanocaldococcaceae</taxon>
        <taxon>Methanotorris</taxon>
    </lineage>
</organism>
<keyword evidence="9" id="KW-1185">Reference proteome</keyword>
<evidence type="ECO:0000256" key="2">
    <source>
        <dbReference type="ARBA" id="ARBA00022475"/>
    </source>
</evidence>